<sequence length="109" mass="12543">MFWVIVRSLAHRIRGIDLIWNFKKVRHSHHKKVAYEENGKNENEDNTGTAGVDDENHDHFHDIIEQGAEHNGDSINGDKMGENKEKVNEETERDGAKRMLTKIVILKGV</sequence>
<feature type="compositionally biased region" description="Basic and acidic residues" evidence="1">
    <location>
        <begin position="34"/>
        <end position="43"/>
    </location>
</feature>
<name>A0AAV8T4X6_9ROSI</name>
<feature type="compositionally biased region" description="Basic and acidic residues" evidence="1">
    <location>
        <begin position="79"/>
        <end position="94"/>
    </location>
</feature>
<evidence type="ECO:0000313" key="3">
    <source>
        <dbReference type="Proteomes" id="UP001159364"/>
    </source>
</evidence>
<accession>A0AAV8T4X6</accession>
<evidence type="ECO:0000256" key="1">
    <source>
        <dbReference type="SAM" id="MobiDB-lite"/>
    </source>
</evidence>
<dbReference type="EMBL" id="JAIWQS010000006">
    <property type="protein sequence ID" value="KAJ8761826.1"/>
    <property type="molecule type" value="Genomic_DNA"/>
</dbReference>
<evidence type="ECO:0000313" key="2">
    <source>
        <dbReference type="EMBL" id="KAJ8761826.1"/>
    </source>
</evidence>
<keyword evidence="3" id="KW-1185">Reference proteome</keyword>
<dbReference type="Proteomes" id="UP001159364">
    <property type="component" value="Linkage Group LG06"/>
</dbReference>
<comment type="caution">
    <text evidence="2">The sequence shown here is derived from an EMBL/GenBank/DDBJ whole genome shotgun (WGS) entry which is preliminary data.</text>
</comment>
<proteinExistence type="predicted"/>
<reference evidence="2 3" key="1">
    <citation type="submission" date="2021-09" db="EMBL/GenBank/DDBJ databases">
        <title>Genomic insights and catalytic innovation underlie evolution of tropane alkaloids biosynthesis.</title>
        <authorList>
            <person name="Wang Y.-J."/>
            <person name="Tian T."/>
            <person name="Huang J.-P."/>
            <person name="Huang S.-X."/>
        </authorList>
    </citation>
    <scope>NUCLEOTIDE SEQUENCE [LARGE SCALE GENOMIC DNA]</scope>
    <source>
        <strain evidence="2">KIB-2018</strain>
        <tissue evidence="2">Leaf</tissue>
    </source>
</reference>
<gene>
    <name evidence="2" type="ORF">K2173_004675</name>
</gene>
<dbReference type="AlphaFoldDB" id="A0AAV8T4X6"/>
<organism evidence="2 3">
    <name type="scientific">Erythroxylum novogranatense</name>
    <dbReference type="NCBI Taxonomy" id="1862640"/>
    <lineage>
        <taxon>Eukaryota</taxon>
        <taxon>Viridiplantae</taxon>
        <taxon>Streptophyta</taxon>
        <taxon>Embryophyta</taxon>
        <taxon>Tracheophyta</taxon>
        <taxon>Spermatophyta</taxon>
        <taxon>Magnoliopsida</taxon>
        <taxon>eudicotyledons</taxon>
        <taxon>Gunneridae</taxon>
        <taxon>Pentapetalae</taxon>
        <taxon>rosids</taxon>
        <taxon>fabids</taxon>
        <taxon>Malpighiales</taxon>
        <taxon>Erythroxylaceae</taxon>
        <taxon>Erythroxylum</taxon>
    </lineage>
</organism>
<feature type="region of interest" description="Disordered" evidence="1">
    <location>
        <begin position="34"/>
        <end position="94"/>
    </location>
</feature>
<protein>
    <submittedName>
        <fullName evidence="2">Uncharacterized protein</fullName>
    </submittedName>
</protein>
<feature type="compositionally biased region" description="Basic and acidic residues" evidence="1">
    <location>
        <begin position="54"/>
        <end position="72"/>
    </location>
</feature>